<evidence type="ECO:0000256" key="1">
    <source>
        <dbReference type="SAM" id="Phobius"/>
    </source>
</evidence>
<feature type="transmembrane region" description="Helical" evidence="1">
    <location>
        <begin position="9"/>
        <end position="27"/>
    </location>
</feature>
<reference evidence="2" key="1">
    <citation type="submission" date="2018-06" db="EMBL/GenBank/DDBJ databases">
        <authorList>
            <person name="Zhirakovskaya E."/>
        </authorList>
    </citation>
    <scope>NUCLEOTIDE SEQUENCE</scope>
</reference>
<accession>A0A3B1D2Q8</accession>
<evidence type="ECO:0008006" key="3">
    <source>
        <dbReference type="Google" id="ProtNLM"/>
    </source>
</evidence>
<dbReference type="InterPro" id="IPR036249">
    <property type="entry name" value="Thioredoxin-like_sf"/>
</dbReference>
<keyword evidence="1" id="KW-0812">Transmembrane</keyword>
<dbReference type="Gene3D" id="3.40.30.10">
    <property type="entry name" value="Glutaredoxin"/>
    <property type="match status" value="1"/>
</dbReference>
<keyword evidence="1" id="KW-1133">Transmembrane helix</keyword>
<evidence type="ECO:0000313" key="2">
    <source>
        <dbReference type="EMBL" id="VAX35022.1"/>
    </source>
</evidence>
<name>A0A3B1D2Q8_9ZZZZ</name>
<dbReference type="SUPFAM" id="SSF52833">
    <property type="entry name" value="Thioredoxin-like"/>
    <property type="match status" value="1"/>
</dbReference>
<keyword evidence="1" id="KW-0472">Membrane</keyword>
<sequence>MNRVGKKDIIFWIILVIIGITIGFFLIQRDRNKGFGSISYGVLPSFKLIDNEGNIKTKRDFKNKVWVAHFVPPNCDQACAQFIEFTDSFNKKYTNRKKFHAVSIFISHKKQKQTPRYPHHLTGKDLEVLFLLKDGFHLKLSEITGSRFILIDQNAVIRGYYSLDEEGKLEELKSDLEKLL</sequence>
<proteinExistence type="predicted"/>
<dbReference type="AlphaFoldDB" id="A0A3B1D2Q8"/>
<protein>
    <recommendedName>
        <fullName evidence="3">Thioredoxin domain-containing protein</fullName>
    </recommendedName>
</protein>
<gene>
    <name evidence="2" type="ORF">MNBD_UNCLBAC01-1786</name>
</gene>
<dbReference type="EMBL" id="UOGJ01000024">
    <property type="protein sequence ID" value="VAX35022.1"/>
    <property type="molecule type" value="Genomic_DNA"/>
</dbReference>
<organism evidence="2">
    <name type="scientific">hydrothermal vent metagenome</name>
    <dbReference type="NCBI Taxonomy" id="652676"/>
    <lineage>
        <taxon>unclassified sequences</taxon>
        <taxon>metagenomes</taxon>
        <taxon>ecological metagenomes</taxon>
    </lineage>
</organism>